<dbReference type="InterPro" id="IPR036047">
    <property type="entry name" value="F-box-like_dom_sf"/>
</dbReference>
<dbReference type="EMBL" id="MU001511">
    <property type="protein sequence ID" value="KAF2438726.1"/>
    <property type="molecule type" value="Genomic_DNA"/>
</dbReference>
<comment type="caution">
    <text evidence="2">The sequence shown here is derived from an EMBL/GenBank/DDBJ whole genome shotgun (WGS) entry which is preliminary data.</text>
</comment>
<dbReference type="AlphaFoldDB" id="A0A9P4U6F3"/>
<accession>A0A9P4U6F3</accession>
<protein>
    <recommendedName>
        <fullName evidence="1">F-box domain-containing protein</fullName>
    </recommendedName>
</protein>
<evidence type="ECO:0000259" key="1">
    <source>
        <dbReference type="Pfam" id="PF12937"/>
    </source>
</evidence>
<dbReference type="InterPro" id="IPR032675">
    <property type="entry name" value="LRR_dom_sf"/>
</dbReference>
<proteinExistence type="predicted"/>
<evidence type="ECO:0000313" key="2">
    <source>
        <dbReference type="EMBL" id="KAF2438726.1"/>
    </source>
</evidence>
<dbReference type="Pfam" id="PF12937">
    <property type="entry name" value="F-box-like"/>
    <property type="match status" value="1"/>
</dbReference>
<feature type="domain" description="F-box" evidence="1">
    <location>
        <begin position="19"/>
        <end position="65"/>
    </location>
</feature>
<dbReference type="Gene3D" id="3.80.10.10">
    <property type="entry name" value="Ribonuclease Inhibitor"/>
    <property type="match status" value="1"/>
</dbReference>
<name>A0A9P4U6F3_9PLEO</name>
<evidence type="ECO:0000313" key="3">
    <source>
        <dbReference type="Proteomes" id="UP000799764"/>
    </source>
</evidence>
<dbReference type="SUPFAM" id="SSF52047">
    <property type="entry name" value="RNI-like"/>
    <property type="match status" value="1"/>
</dbReference>
<dbReference type="InterPro" id="IPR001810">
    <property type="entry name" value="F-box_dom"/>
</dbReference>
<organism evidence="2 3">
    <name type="scientific">Karstenula rhodostoma CBS 690.94</name>
    <dbReference type="NCBI Taxonomy" id="1392251"/>
    <lineage>
        <taxon>Eukaryota</taxon>
        <taxon>Fungi</taxon>
        <taxon>Dikarya</taxon>
        <taxon>Ascomycota</taxon>
        <taxon>Pezizomycotina</taxon>
        <taxon>Dothideomycetes</taxon>
        <taxon>Pleosporomycetidae</taxon>
        <taxon>Pleosporales</taxon>
        <taxon>Massarineae</taxon>
        <taxon>Didymosphaeriaceae</taxon>
        <taxon>Karstenula</taxon>
    </lineage>
</organism>
<dbReference type="Proteomes" id="UP000799764">
    <property type="component" value="Unassembled WGS sequence"/>
</dbReference>
<reference evidence="2" key="1">
    <citation type="journal article" date="2020" name="Stud. Mycol.">
        <title>101 Dothideomycetes genomes: a test case for predicting lifestyles and emergence of pathogens.</title>
        <authorList>
            <person name="Haridas S."/>
            <person name="Albert R."/>
            <person name="Binder M."/>
            <person name="Bloem J."/>
            <person name="Labutti K."/>
            <person name="Salamov A."/>
            <person name="Andreopoulos B."/>
            <person name="Baker S."/>
            <person name="Barry K."/>
            <person name="Bills G."/>
            <person name="Bluhm B."/>
            <person name="Cannon C."/>
            <person name="Castanera R."/>
            <person name="Culley D."/>
            <person name="Daum C."/>
            <person name="Ezra D."/>
            <person name="Gonzalez J."/>
            <person name="Henrissat B."/>
            <person name="Kuo A."/>
            <person name="Liang C."/>
            <person name="Lipzen A."/>
            <person name="Lutzoni F."/>
            <person name="Magnuson J."/>
            <person name="Mondo S."/>
            <person name="Nolan M."/>
            <person name="Ohm R."/>
            <person name="Pangilinan J."/>
            <person name="Park H.-J."/>
            <person name="Ramirez L."/>
            <person name="Alfaro M."/>
            <person name="Sun H."/>
            <person name="Tritt A."/>
            <person name="Yoshinaga Y."/>
            <person name="Zwiers L.-H."/>
            <person name="Turgeon B."/>
            <person name="Goodwin S."/>
            <person name="Spatafora J."/>
            <person name="Crous P."/>
            <person name="Grigoriev I."/>
        </authorList>
    </citation>
    <scope>NUCLEOTIDE SEQUENCE</scope>
    <source>
        <strain evidence="2">CBS 690.94</strain>
    </source>
</reference>
<dbReference type="SUPFAM" id="SSF81383">
    <property type="entry name" value="F-box domain"/>
    <property type="match status" value="1"/>
</dbReference>
<gene>
    <name evidence="2" type="ORF">P171DRAFT_397826</name>
</gene>
<keyword evidence="3" id="KW-1185">Reference proteome</keyword>
<dbReference type="OrthoDB" id="2125396at2759"/>
<dbReference type="CDD" id="cd09917">
    <property type="entry name" value="F-box_SF"/>
    <property type="match status" value="1"/>
</dbReference>
<sequence length="428" mass="48686">MEVDFGLNMQRTESPHANYLPDELLLQVLDCLPLTEESQGTLWNFVLVSRQWYSVGISRLYASPFLVGIRYTHFVRTLCPSVIPRIKRSELAGLVKHLDLSRIVHQGAKSITARLLGRTKNNLELFVAPQASFAINCWAALSKCARLKVLDLGLVSEAISYQSLNQTLRQLGSLEELYMPRCSTEFGLGPEFLTVRLHWPPKLQHLSMSGSVNGKFLWELLRQPETFPTSLHSMALLHCPGLDQPGIKPLLSNLADRLTVVELRDLPAVKQGRFNNVMGWLPHLTTLTIALDYIDDDFGRRPPDFAPNTHWHLARPLTALTLVTCGNHEADPRRAFTLVDLWDLIDTRFLGRLRRLGVAASTGWERVDEGALWETVRVGLEALDQENWEARRWHYEFLRGVPEGMGYEEWRGTLAGWRERPRAAVLKN</sequence>
<feature type="non-terminal residue" evidence="2">
    <location>
        <position position="428"/>
    </location>
</feature>